<gene>
    <name evidence="6" type="ORF">C1I93_01060</name>
</gene>
<dbReference type="Proteomes" id="UP000248627">
    <property type="component" value="Unassembled WGS sequence"/>
</dbReference>
<evidence type="ECO:0000313" key="7">
    <source>
        <dbReference type="Proteomes" id="UP000248627"/>
    </source>
</evidence>
<evidence type="ECO:0000259" key="5">
    <source>
        <dbReference type="PROSITE" id="PS50977"/>
    </source>
</evidence>
<reference evidence="6 7" key="1">
    <citation type="submission" date="2018-01" db="EMBL/GenBank/DDBJ databases">
        <title>Draft genome sequence of Jishengella endophytica.</title>
        <authorList>
            <person name="Sahin N."/>
            <person name="Ay H."/>
            <person name="Saygin H."/>
        </authorList>
    </citation>
    <scope>NUCLEOTIDE SEQUENCE [LARGE SCALE GENOMIC DNA]</scope>
    <source>
        <strain evidence="6 7">DSM 45430</strain>
    </source>
</reference>
<proteinExistence type="predicted"/>
<evidence type="ECO:0000256" key="3">
    <source>
        <dbReference type="ARBA" id="ARBA00023163"/>
    </source>
</evidence>
<dbReference type="GO" id="GO:0000976">
    <property type="term" value="F:transcription cis-regulatory region binding"/>
    <property type="evidence" value="ECO:0007669"/>
    <property type="project" value="TreeGrafter"/>
</dbReference>
<dbReference type="OrthoDB" id="3617113at2"/>
<dbReference type="PROSITE" id="PS50977">
    <property type="entry name" value="HTH_TETR_2"/>
    <property type="match status" value="1"/>
</dbReference>
<dbReference type="RefSeq" id="WP_111241323.1">
    <property type="nucleotide sequence ID" value="NZ_AP023358.1"/>
</dbReference>
<dbReference type="PRINTS" id="PR00455">
    <property type="entry name" value="HTHTETR"/>
</dbReference>
<evidence type="ECO:0000313" key="6">
    <source>
        <dbReference type="EMBL" id="PZG00895.1"/>
    </source>
</evidence>
<dbReference type="AlphaFoldDB" id="A0A2W2D5S6"/>
<feature type="DNA-binding region" description="H-T-H motif" evidence="4">
    <location>
        <begin position="28"/>
        <end position="47"/>
    </location>
</feature>
<keyword evidence="2 4" id="KW-0238">DNA-binding</keyword>
<dbReference type="PANTHER" id="PTHR30055:SF234">
    <property type="entry name" value="HTH-TYPE TRANSCRIPTIONAL REGULATOR BETI"/>
    <property type="match status" value="1"/>
</dbReference>
<feature type="domain" description="HTH tetR-type" evidence="5">
    <location>
        <begin position="6"/>
        <end position="65"/>
    </location>
</feature>
<keyword evidence="1" id="KW-0805">Transcription regulation</keyword>
<dbReference type="SUPFAM" id="SSF46689">
    <property type="entry name" value="Homeodomain-like"/>
    <property type="match status" value="1"/>
</dbReference>
<dbReference type="SUPFAM" id="SSF48498">
    <property type="entry name" value="Tetracyclin repressor-like, C-terminal domain"/>
    <property type="match status" value="1"/>
</dbReference>
<keyword evidence="3" id="KW-0804">Transcription</keyword>
<dbReference type="InterPro" id="IPR049445">
    <property type="entry name" value="TetR_SbtR-like_C"/>
</dbReference>
<dbReference type="GO" id="GO:0003700">
    <property type="term" value="F:DNA-binding transcription factor activity"/>
    <property type="evidence" value="ECO:0007669"/>
    <property type="project" value="TreeGrafter"/>
</dbReference>
<dbReference type="Pfam" id="PF00440">
    <property type="entry name" value="TetR_N"/>
    <property type="match status" value="1"/>
</dbReference>
<dbReference type="Gene3D" id="1.10.357.10">
    <property type="entry name" value="Tetracycline Repressor, domain 2"/>
    <property type="match status" value="1"/>
</dbReference>
<sequence length="180" mass="19268">MRADAQRNRARIVKAASEAVARDGAYASLEEIARAAGVGSATLHRHFPSRWALLEAVFHDRVEALCARAGELLAEPNAHRALTTWLCELAAYCTTTRGLVTALLRAPQESESCSAMLVAAGEPLRCRAAEEGLVRSDVAMVDLVTLVKAIALAAESSSAPEAERLVRLALQGINPPRRCL</sequence>
<dbReference type="InterPro" id="IPR009057">
    <property type="entry name" value="Homeodomain-like_sf"/>
</dbReference>
<accession>A0A2W2D5S6</accession>
<evidence type="ECO:0000256" key="2">
    <source>
        <dbReference type="ARBA" id="ARBA00023125"/>
    </source>
</evidence>
<dbReference type="EMBL" id="POTX01000003">
    <property type="protein sequence ID" value="PZG00895.1"/>
    <property type="molecule type" value="Genomic_DNA"/>
</dbReference>
<dbReference type="InterPro" id="IPR001647">
    <property type="entry name" value="HTH_TetR"/>
</dbReference>
<dbReference type="PANTHER" id="PTHR30055">
    <property type="entry name" value="HTH-TYPE TRANSCRIPTIONAL REGULATOR RUTR"/>
    <property type="match status" value="1"/>
</dbReference>
<evidence type="ECO:0000256" key="1">
    <source>
        <dbReference type="ARBA" id="ARBA00023015"/>
    </source>
</evidence>
<dbReference type="InterPro" id="IPR050109">
    <property type="entry name" value="HTH-type_TetR-like_transc_reg"/>
</dbReference>
<organism evidence="6 7">
    <name type="scientific">Micromonospora endophytica</name>
    <dbReference type="NCBI Taxonomy" id="515350"/>
    <lineage>
        <taxon>Bacteria</taxon>
        <taxon>Bacillati</taxon>
        <taxon>Actinomycetota</taxon>
        <taxon>Actinomycetes</taxon>
        <taxon>Micromonosporales</taxon>
        <taxon>Micromonosporaceae</taxon>
        <taxon>Micromonospora</taxon>
    </lineage>
</organism>
<name>A0A2W2D5S6_9ACTN</name>
<keyword evidence="7" id="KW-1185">Reference proteome</keyword>
<evidence type="ECO:0000256" key="4">
    <source>
        <dbReference type="PROSITE-ProRule" id="PRU00335"/>
    </source>
</evidence>
<comment type="caution">
    <text evidence="6">The sequence shown here is derived from an EMBL/GenBank/DDBJ whole genome shotgun (WGS) entry which is preliminary data.</text>
</comment>
<protein>
    <submittedName>
        <fullName evidence="6">TetR family transcriptional regulator</fullName>
    </submittedName>
</protein>
<dbReference type="Pfam" id="PF21597">
    <property type="entry name" value="TetR_C_43"/>
    <property type="match status" value="1"/>
</dbReference>
<dbReference type="InterPro" id="IPR036271">
    <property type="entry name" value="Tet_transcr_reg_TetR-rel_C_sf"/>
</dbReference>